<name>A0A087SZW0_STEMI</name>
<dbReference type="PANTHER" id="PTHR11360:SF303">
    <property type="entry name" value="MAJOR FACILITATOR SUPERFAMILY (MFS) PROFILE DOMAIN-CONTAINING PROTEIN"/>
    <property type="match status" value="1"/>
</dbReference>
<keyword evidence="1" id="KW-0812">Transmembrane</keyword>
<dbReference type="SUPFAM" id="SSF103473">
    <property type="entry name" value="MFS general substrate transporter"/>
    <property type="match status" value="1"/>
</dbReference>
<keyword evidence="3" id="KW-1185">Reference proteome</keyword>
<feature type="transmembrane region" description="Helical" evidence="1">
    <location>
        <begin position="12"/>
        <end position="40"/>
    </location>
</feature>
<sequence length="109" mass="11525">MSYSDGPDRGHAWVIAIAAGVITMILSGISKMVGILYVAVIDTYGVTRFEATLPFTFRKSLRCLAGPVVGVIGQRYGIRTVTIVGGIVAAIGAGLCFVAPTVTWLAFCW</sequence>
<dbReference type="InterPro" id="IPR050327">
    <property type="entry name" value="Proton-linked_MCT"/>
</dbReference>
<dbReference type="InterPro" id="IPR036259">
    <property type="entry name" value="MFS_trans_sf"/>
</dbReference>
<reference evidence="2 3" key="1">
    <citation type="submission" date="2013-11" db="EMBL/GenBank/DDBJ databases">
        <title>Genome sequencing of Stegodyphus mimosarum.</title>
        <authorList>
            <person name="Bechsgaard J."/>
        </authorList>
    </citation>
    <scope>NUCLEOTIDE SEQUENCE [LARGE SCALE GENOMIC DNA]</scope>
</reference>
<organism evidence="2 3">
    <name type="scientific">Stegodyphus mimosarum</name>
    <name type="common">African social velvet spider</name>
    <dbReference type="NCBI Taxonomy" id="407821"/>
    <lineage>
        <taxon>Eukaryota</taxon>
        <taxon>Metazoa</taxon>
        <taxon>Ecdysozoa</taxon>
        <taxon>Arthropoda</taxon>
        <taxon>Chelicerata</taxon>
        <taxon>Arachnida</taxon>
        <taxon>Araneae</taxon>
        <taxon>Araneomorphae</taxon>
        <taxon>Entelegynae</taxon>
        <taxon>Eresoidea</taxon>
        <taxon>Eresidae</taxon>
        <taxon>Stegodyphus</taxon>
    </lineage>
</organism>
<keyword evidence="1" id="KW-1133">Transmembrane helix</keyword>
<evidence type="ECO:0000256" key="1">
    <source>
        <dbReference type="SAM" id="Phobius"/>
    </source>
</evidence>
<proteinExistence type="predicted"/>
<dbReference type="GO" id="GO:0008028">
    <property type="term" value="F:monocarboxylic acid transmembrane transporter activity"/>
    <property type="evidence" value="ECO:0007669"/>
    <property type="project" value="TreeGrafter"/>
</dbReference>
<dbReference type="Proteomes" id="UP000054359">
    <property type="component" value="Unassembled WGS sequence"/>
</dbReference>
<dbReference type="AlphaFoldDB" id="A0A087SZW0"/>
<dbReference type="OMA" id="CCFANDI"/>
<gene>
    <name evidence="2" type="ORF">X975_01523</name>
</gene>
<evidence type="ECO:0000313" key="2">
    <source>
        <dbReference type="EMBL" id="KFM58399.1"/>
    </source>
</evidence>
<feature type="non-terminal residue" evidence="2">
    <location>
        <position position="109"/>
    </location>
</feature>
<evidence type="ECO:0000313" key="3">
    <source>
        <dbReference type="Proteomes" id="UP000054359"/>
    </source>
</evidence>
<dbReference type="PANTHER" id="PTHR11360">
    <property type="entry name" value="MONOCARBOXYLATE TRANSPORTER"/>
    <property type="match status" value="1"/>
</dbReference>
<dbReference type="OrthoDB" id="6414682at2759"/>
<accession>A0A087SZW0</accession>
<dbReference type="EMBL" id="KK112721">
    <property type="protein sequence ID" value="KFM58399.1"/>
    <property type="molecule type" value="Genomic_DNA"/>
</dbReference>
<protein>
    <submittedName>
        <fullName evidence="2">Monocarboxylate transporter 9</fullName>
    </submittedName>
</protein>
<dbReference type="Gene3D" id="1.20.1250.20">
    <property type="entry name" value="MFS general substrate transporter like domains"/>
    <property type="match status" value="1"/>
</dbReference>
<feature type="transmembrane region" description="Helical" evidence="1">
    <location>
        <begin position="83"/>
        <end position="107"/>
    </location>
</feature>
<keyword evidence="1" id="KW-0472">Membrane</keyword>